<protein>
    <submittedName>
        <fullName evidence="1">Uncharacterized protein</fullName>
    </submittedName>
</protein>
<dbReference type="EMBL" id="JBAKAP010000006">
    <property type="protein sequence ID" value="MEL0616610.1"/>
    <property type="molecule type" value="Genomic_DNA"/>
</dbReference>
<reference evidence="1 2" key="1">
    <citation type="submission" date="2024-02" db="EMBL/GenBank/DDBJ databases">
        <title>Bacteria isolated from the canopy kelp, Nereocystis luetkeana.</title>
        <authorList>
            <person name="Pfister C.A."/>
            <person name="Younker I.T."/>
            <person name="Light S.H."/>
        </authorList>
    </citation>
    <scope>NUCLEOTIDE SEQUENCE [LARGE SCALE GENOMIC DNA]</scope>
    <source>
        <strain evidence="1 2">TI.5.07</strain>
    </source>
</reference>
<keyword evidence="2" id="KW-1185">Reference proteome</keyword>
<comment type="caution">
    <text evidence="1">The sequence shown here is derived from an EMBL/GenBank/DDBJ whole genome shotgun (WGS) entry which is preliminary data.</text>
</comment>
<sequence length="150" mass="16074">MSYTKYNLPKSYLPYEELVICSNVLLGGGHVVSIGDVLPVIIGSGEKPQVWLQVVLNNKKNEFVSIVENSVSKHPDIEVLEMNGVMTVSIKGKSIISVRAVSESKAIVDSMDLRPIGLNMYGDSSSMNVGGNTFAGNRMFGGGILLGLAQ</sequence>
<accession>A0ABU9GEE6</accession>
<evidence type="ECO:0000313" key="1">
    <source>
        <dbReference type="EMBL" id="MEL0616610.1"/>
    </source>
</evidence>
<proteinExistence type="predicted"/>
<organism evidence="1 2">
    <name type="scientific">Cobetia marina</name>
    <name type="common">Deleya marina</name>
    <dbReference type="NCBI Taxonomy" id="28258"/>
    <lineage>
        <taxon>Bacteria</taxon>
        <taxon>Pseudomonadati</taxon>
        <taxon>Pseudomonadota</taxon>
        <taxon>Gammaproteobacteria</taxon>
        <taxon>Oceanospirillales</taxon>
        <taxon>Halomonadaceae</taxon>
        <taxon>Cobetia</taxon>
    </lineage>
</organism>
<dbReference type="Proteomes" id="UP001378242">
    <property type="component" value="Unassembled WGS sequence"/>
</dbReference>
<dbReference type="RefSeq" id="WP_341542241.1">
    <property type="nucleotide sequence ID" value="NZ_JBAKAP010000006.1"/>
</dbReference>
<evidence type="ECO:0000313" key="2">
    <source>
        <dbReference type="Proteomes" id="UP001378242"/>
    </source>
</evidence>
<name>A0ABU9GEE6_COBMA</name>
<gene>
    <name evidence="1" type="ORF">V6243_07165</name>
</gene>